<organism evidence="4 5">
    <name type="scientific">Tumebacillus amylolyticus</name>
    <dbReference type="NCBI Taxonomy" id="2801339"/>
    <lineage>
        <taxon>Bacteria</taxon>
        <taxon>Bacillati</taxon>
        <taxon>Bacillota</taxon>
        <taxon>Bacilli</taxon>
        <taxon>Bacillales</taxon>
        <taxon>Alicyclobacillaceae</taxon>
        <taxon>Tumebacillus</taxon>
    </lineage>
</organism>
<protein>
    <submittedName>
        <fullName evidence="4">Thioesterase</fullName>
    </submittedName>
</protein>
<evidence type="ECO:0000256" key="2">
    <source>
        <dbReference type="ARBA" id="ARBA00022801"/>
    </source>
</evidence>
<dbReference type="InterPro" id="IPR012223">
    <property type="entry name" value="TEII"/>
</dbReference>
<dbReference type="PANTHER" id="PTHR11487:SF0">
    <property type="entry name" value="S-ACYL FATTY ACID SYNTHASE THIOESTERASE, MEDIUM CHAIN"/>
    <property type="match status" value="1"/>
</dbReference>
<proteinExistence type="inferred from homology"/>
<reference evidence="4 5" key="1">
    <citation type="submission" date="2021-01" db="EMBL/GenBank/DDBJ databases">
        <title>Tumebacillus sp. strain ITR2 16S ribosomal RNA gene Genome sequencing and assembly.</title>
        <authorList>
            <person name="Kang M."/>
        </authorList>
    </citation>
    <scope>NUCLEOTIDE SEQUENCE [LARGE SCALE GENOMIC DNA]</scope>
    <source>
        <strain evidence="4 5">ITR2</strain>
    </source>
</reference>
<dbReference type="InterPro" id="IPR020802">
    <property type="entry name" value="TesA-like"/>
</dbReference>
<name>A0ABS1JBD7_9BACL</name>
<dbReference type="Gene3D" id="3.40.50.1820">
    <property type="entry name" value="alpha/beta hydrolase"/>
    <property type="match status" value="1"/>
</dbReference>
<comment type="caution">
    <text evidence="4">The sequence shown here is derived from an EMBL/GenBank/DDBJ whole genome shotgun (WGS) entry which is preliminary data.</text>
</comment>
<dbReference type="Proteomes" id="UP000602284">
    <property type="component" value="Unassembled WGS sequence"/>
</dbReference>
<keyword evidence="5" id="KW-1185">Reference proteome</keyword>
<evidence type="ECO:0000256" key="1">
    <source>
        <dbReference type="ARBA" id="ARBA00007169"/>
    </source>
</evidence>
<evidence type="ECO:0000313" key="5">
    <source>
        <dbReference type="Proteomes" id="UP000602284"/>
    </source>
</evidence>
<comment type="similarity">
    <text evidence="1">Belongs to the thioesterase family.</text>
</comment>
<sequence length="242" mass="27673">MNKLFRQLKPSLNGKTLLCFPFAGGYSVSYRALANAIKSNWGIIAIEPPGHGTNRDPLVHDLKSLVDLYEEHLDDYFNSPFALFGHSMGGTVTYELLMRLEKRGIFPEVAFISGMVPPHIERGNRSNLNDEDFIALLRSYGGLPEEFLRERELLDLFMPVLRNDFSSIDHFRHDELRELKTKVHFLSGEKDQVALPTVMAEWTRYAPRSEFHRFSGGHMFPINQADEVAALIKRVLTDAFVF</sequence>
<accession>A0ABS1JBD7</accession>
<gene>
    <name evidence="4" type="ORF">JJB07_11865</name>
</gene>
<dbReference type="RefSeq" id="WP_201635251.1">
    <property type="nucleotide sequence ID" value="NZ_JAEQNB010000003.1"/>
</dbReference>
<feature type="domain" description="Thioesterase TesA-like" evidence="3">
    <location>
        <begin position="18"/>
        <end position="236"/>
    </location>
</feature>
<dbReference type="SUPFAM" id="SSF53474">
    <property type="entry name" value="alpha/beta-Hydrolases"/>
    <property type="match status" value="1"/>
</dbReference>
<dbReference type="EMBL" id="JAEQNB010000003">
    <property type="protein sequence ID" value="MBL0387349.1"/>
    <property type="molecule type" value="Genomic_DNA"/>
</dbReference>
<evidence type="ECO:0000313" key="4">
    <source>
        <dbReference type="EMBL" id="MBL0387349.1"/>
    </source>
</evidence>
<dbReference type="InterPro" id="IPR029058">
    <property type="entry name" value="AB_hydrolase_fold"/>
</dbReference>
<dbReference type="PANTHER" id="PTHR11487">
    <property type="entry name" value="THIOESTERASE"/>
    <property type="match status" value="1"/>
</dbReference>
<dbReference type="Pfam" id="PF00975">
    <property type="entry name" value="Thioesterase"/>
    <property type="match status" value="1"/>
</dbReference>
<keyword evidence="2" id="KW-0378">Hydrolase</keyword>
<dbReference type="SMART" id="SM00824">
    <property type="entry name" value="PKS_TE"/>
    <property type="match status" value="1"/>
</dbReference>
<evidence type="ECO:0000259" key="3">
    <source>
        <dbReference type="SMART" id="SM00824"/>
    </source>
</evidence>
<dbReference type="InterPro" id="IPR001031">
    <property type="entry name" value="Thioesterase"/>
</dbReference>